<dbReference type="SUPFAM" id="SSF102114">
    <property type="entry name" value="Radical SAM enzymes"/>
    <property type="match status" value="1"/>
</dbReference>
<dbReference type="PANTHER" id="PTHR11228">
    <property type="entry name" value="RADICAL SAM DOMAIN PROTEIN"/>
    <property type="match status" value="1"/>
</dbReference>
<evidence type="ECO:0000313" key="7">
    <source>
        <dbReference type="EMBL" id="HDD45304.1"/>
    </source>
</evidence>
<dbReference type="InterPro" id="IPR007197">
    <property type="entry name" value="rSAM"/>
</dbReference>
<dbReference type="GO" id="GO:0051536">
    <property type="term" value="F:iron-sulfur cluster binding"/>
    <property type="evidence" value="ECO:0007669"/>
    <property type="project" value="UniProtKB-KW"/>
</dbReference>
<dbReference type="CDD" id="cd01335">
    <property type="entry name" value="Radical_SAM"/>
    <property type="match status" value="1"/>
</dbReference>
<dbReference type="InterPro" id="IPR013785">
    <property type="entry name" value="Aldolase_TIM"/>
</dbReference>
<dbReference type="PANTHER" id="PTHR11228:SF7">
    <property type="entry name" value="PQQA PEPTIDE CYCLASE"/>
    <property type="match status" value="1"/>
</dbReference>
<protein>
    <submittedName>
        <fullName evidence="7">Radical SAM protein</fullName>
    </submittedName>
</protein>
<dbReference type="GO" id="GO:0046872">
    <property type="term" value="F:metal ion binding"/>
    <property type="evidence" value="ECO:0007669"/>
    <property type="project" value="UniProtKB-KW"/>
</dbReference>
<dbReference type="EMBL" id="DRBS01000394">
    <property type="protein sequence ID" value="HDD45304.1"/>
    <property type="molecule type" value="Genomic_DNA"/>
</dbReference>
<dbReference type="AlphaFoldDB" id="A0A7C0U404"/>
<dbReference type="Proteomes" id="UP000886289">
    <property type="component" value="Unassembled WGS sequence"/>
</dbReference>
<feature type="domain" description="Radical SAM core" evidence="6">
    <location>
        <begin position="18"/>
        <end position="130"/>
    </location>
</feature>
<keyword evidence="4" id="KW-0408">Iron</keyword>
<dbReference type="GO" id="GO:0003824">
    <property type="term" value="F:catalytic activity"/>
    <property type="evidence" value="ECO:0007669"/>
    <property type="project" value="InterPro"/>
</dbReference>
<dbReference type="SFLD" id="SFLDG01067">
    <property type="entry name" value="SPASM/twitch_domain_containing"/>
    <property type="match status" value="1"/>
</dbReference>
<dbReference type="SFLD" id="SFLDS00029">
    <property type="entry name" value="Radical_SAM"/>
    <property type="match status" value="1"/>
</dbReference>
<sequence length="130" mass="15350">MMGTCGLYVMKGKVTINKLDKYHLIIAPSYTCNLRCKHCYLPDHSPLLLKKKKFLKIIDEWSEIVRRETGQRGIFHLKGGEPFVLPYLWEILEYMIFKDNLEVYITTNGTFADKQIFEKLKLFLVMQMII</sequence>
<keyword evidence="3" id="KW-0479">Metal-binding</keyword>
<comment type="caution">
    <text evidence="7">The sequence shown here is derived from an EMBL/GenBank/DDBJ whole genome shotgun (WGS) entry which is preliminary data.</text>
</comment>
<accession>A0A7C0U404</accession>
<evidence type="ECO:0000256" key="1">
    <source>
        <dbReference type="ARBA" id="ARBA00001966"/>
    </source>
</evidence>
<keyword evidence="5" id="KW-0411">Iron-sulfur</keyword>
<organism evidence="7">
    <name type="scientific">Desulfofervidus auxilii</name>
    <dbReference type="NCBI Taxonomy" id="1621989"/>
    <lineage>
        <taxon>Bacteria</taxon>
        <taxon>Pseudomonadati</taxon>
        <taxon>Thermodesulfobacteriota</taxon>
        <taxon>Candidatus Desulfofervidia</taxon>
        <taxon>Candidatus Desulfofervidales</taxon>
        <taxon>Candidatus Desulfofervidaceae</taxon>
        <taxon>Candidatus Desulfofervidus</taxon>
    </lineage>
</organism>
<proteinExistence type="predicted"/>
<evidence type="ECO:0000259" key="6">
    <source>
        <dbReference type="PROSITE" id="PS51918"/>
    </source>
</evidence>
<evidence type="ECO:0000256" key="4">
    <source>
        <dbReference type="ARBA" id="ARBA00023004"/>
    </source>
</evidence>
<dbReference type="Pfam" id="PF04055">
    <property type="entry name" value="Radical_SAM"/>
    <property type="match status" value="1"/>
</dbReference>
<name>A0A7C0U404_DESA2</name>
<evidence type="ECO:0000256" key="3">
    <source>
        <dbReference type="ARBA" id="ARBA00022723"/>
    </source>
</evidence>
<comment type="cofactor">
    <cofactor evidence="1">
        <name>[4Fe-4S] cluster</name>
        <dbReference type="ChEBI" id="CHEBI:49883"/>
    </cofactor>
</comment>
<gene>
    <name evidence="7" type="ORF">ENG63_10680</name>
</gene>
<dbReference type="Gene3D" id="3.20.20.70">
    <property type="entry name" value="Aldolase class I"/>
    <property type="match status" value="1"/>
</dbReference>
<keyword evidence="2" id="KW-0949">S-adenosyl-L-methionine</keyword>
<dbReference type="InterPro" id="IPR050377">
    <property type="entry name" value="Radical_SAM_PqqE_MftC-like"/>
</dbReference>
<dbReference type="PROSITE" id="PS51918">
    <property type="entry name" value="RADICAL_SAM"/>
    <property type="match status" value="1"/>
</dbReference>
<dbReference type="InterPro" id="IPR058240">
    <property type="entry name" value="rSAM_sf"/>
</dbReference>
<evidence type="ECO:0000256" key="2">
    <source>
        <dbReference type="ARBA" id="ARBA00022691"/>
    </source>
</evidence>
<evidence type="ECO:0000256" key="5">
    <source>
        <dbReference type="ARBA" id="ARBA00023014"/>
    </source>
</evidence>
<reference evidence="7" key="1">
    <citation type="journal article" date="2020" name="mSystems">
        <title>Genome- and Community-Level Interaction Insights into Carbon Utilization and Element Cycling Functions of Hydrothermarchaeota in Hydrothermal Sediment.</title>
        <authorList>
            <person name="Zhou Z."/>
            <person name="Liu Y."/>
            <person name="Xu W."/>
            <person name="Pan J."/>
            <person name="Luo Z.H."/>
            <person name="Li M."/>
        </authorList>
    </citation>
    <scope>NUCLEOTIDE SEQUENCE [LARGE SCALE GENOMIC DNA]</scope>
    <source>
        <strain evidence="7">HyVt-233</strain>
    </source>
</reference>